<protein>
    <submittedName>
        <fullName evidence="1">Uncharacterized protein</fullName>
    </submittedName>
</protein>
<evidence type="ECO:0000313" key="1">
    <source>
        <dbReference type="EMBL" id="DAG02258.1"/>
    </source>
</evidence>
<name>A0A8S5V672_9CAUD</name>
<proteinExistence type="predicted"/>
<dbReference type="EMBL" id="BK016207">
    <property type="protein sequence ID" value="DAG02258.1"/>
    <property type="molecule type" value="Genomic_DNA"/>
</dbReference>
<accession>A0A8S5V672</accession>
<organism evidence="1">
    <name type="scientific">Siphoviridae sp. ctmqu18</name>
    <dbReference type="NCBI Taxonomy" id="2825655"/>
    <lineage>
        <taxon>Viruses</taxon>
        <taxon>Duplodnaviria</taxon>
        <taxon>Heunggongvirae</taxon>
        <taxon>Uroviricota</taxon>
        <taxon>Caudoviricetes</taxon>
    </lineage>
</organism>
<reference evidence="1" key="1">
    <citation type="journal article" date="2021" name="Proc. Natl. Acad. Sci. U.S.A.">
        <title>A Catalog of Tens of Thousands of Viruses from Human Metagenomes Reveals Hidden Associations with Chronic Diseases.</title>
        <authorList>
            <person name="Tisza M.J."/>
            <person name="Buck C.B."/>
        </authorList>
    </citation>
    <scope>NUCLEOTIDE SEQUENCE</scope>
    <source>
        <strain evidence="1">Ctmqu18</strain>
    </source>
</reference>
<sequence length="61" mass="6924">MTVGGLRDVLLTKFDKDAELFFRADISIGNCDEKSDILCEFRGIYKVDNSVTIYLDEVEDS</sequence>